<comment type="cofactor">
    <cofactor evidence="2">
        <name>Co(2+)</name>
        <dbReference type="ChEBI" id="CHEBI:48828"/>
    </cofactor>
</comment>
<dbReference type="InterPro" id="IPR002816">
    <property type="entry name" value="TraB/PrgY/GumN_fam"/>
</dbReference>
<comment type="caution">
    <text evidence="14">The sequence shown here is derived from an EMBL/GenBank/DDBJ whole genome shotgun (WGS) entry which is preliminary data.</text>
</comment>
<evidence type="ECO:0000256" key="7">
    <source>
        <dbReference type="ARBA" id="ARBA00022729"/>
    </source>
</evidence>
<evidence type="ECO:0000256" key="2">
    <source>
        <dbReference type="ARBA" id="ARBA00001941"/>
    </source>
</evidence>
<protein>
    <submittedName>
        <fullName evidence="14">TraB/GumN family protein</fullName>
    </submittedName>
</protein>
<evidence type="ECO:0000256" key="10">
    <source>
        <dbReference type="ARBA" id="ARBA00023049"/>
    </source>
</evidence>
<accession>A0ABT4S168</accession>
<dbReference type="EMBL" id="JAPFGC010000002">
    <property type="protein sequence ID" value="MDA0177828.1"/>
    <property type="molecule type" value="Genomic_DNA"/>
</dbReference>
<evidence type="ECO:0000256" key="11">
    <source>
        <dbReference type="ARBA" id="ARBA00023136"/>
    </source>
</evidence>
<evidence type="ECO:0000256" key="4">
    <source>
        <dbReference type="ARBA" id="ARBA00022670"/>
    </source>
</evidence>
<dbReference type="Pfam" id="PF01963">
    <property type="entry name" value="TraB_PrgY_gumN"/>
    <property type="match status" value="2"/>
</dbReference>
<evidence type="ECO:0000313" key="14">
    <source>
        <dbReference type="EMBL" id="MDA0177828.1"/>
    </source>
</evidence>
<dbReference type="Proteomes" id="UP001149142">
    <property type="component" value="Unassembled WGS sequence"/>
</dbReference>
<sequence length="1165" mass="136959">MKKIIVVLLCTISLSSFAQQDNQSLLWEITGNNLTKPSYIYGTMHVSKKVAFRLDDIFFEALENTESIALESDPSTWLPYNYESLILTPQNYTYGDYDKNFYSYMFNLNHPKELDIRGSIRSNNRMINGYLYRKDGASDNFEEETYLDMFIYQAGKKQNKPIHSLEDLEESRYLVTKAQHNARKPKIDPWLQKLYEKESPYLLQENTYRDRNLNLLDSIGAASNTEFFRQNMLYTRNSNMVKVMDSIMKYQSMFAGVGAAHLPGKKGMLQLLKDKGYKVKALTSLQSLTGKHKKEALEDKMIPQPTSLNSTPDHFLTLNTFTPLYEFAYGTQKYYISPDMTNGAYLTINRYNTFEFLPNEKDITLERLNDFLFEDIPGDIIKKEQLNQPYPGISVLNKTKKGDYQKYHIYKTPLEIIIIKLAGQKEYVLNKEAEIFNSISFKTPSNSTKKFTSPFNKYSVVFPEFYVTENLENAGQKLIQGLTNNGYYFLKEAAFNDTYYIEEDKFEAKFIVTNFFKDLELENTSGQFKNFNNYYSYQGEAKKDTIDKQHIHLKSIVKDGSYYLLGFVGKSPEHATTYFNSFSFLKTKHEGFKKVIDTSLHFQVITNTKAPTQSDYYNYGSKKKDYEQKRTNTTYFSKANEQIDITKTKFHDLQMYKNIDSLWNEITEEYKIHEDIDDYSNSFKPYNIVKPKKYKKDDKYYYEYSIKDSFSAKEILVKNILKQGALFQLKTLTDTISGPSKFITTFYDTFEPLDTLLGKSVFTDKTHIYFKALKNNDSIILNANSKIKFSKSNASTIIDVIKYFDFPDNKKDIKTYLIEQLSTLEDSRTNAFLKQLYIDSYSNPDIQTTILKSLIKSKTKKSYDQFLELLSKDLPLDNSVNYMFYSYKDSLQLKKSLFPDVLQYTTIEEYKAPIYKLLTRLKDSSIVKTKLYKKYKKQILTDGKIEIKRSLSTKNNYSYRSHTSLLPEYIKLLFPYRKEQNTKTFFDKLLDTENNNALTTYYVFLEQANETIPEKLKEKTINEFKNQSTLVEKMYKHKLYKPYLKSQITQEMFAKSYLFENKTIQKDRDSIHFLGKKEFTTDDDQNGDIYFYMLVKKRDKREDKRFYYAAFLKPKHPDRLQTKAYYKSGYSGDYIDQNKENKDLIQDVLDLVIHKNRKRLKSSGY</sequence>
<keyword evidence="15" id="KW-1185">Reference proteome</keyword>
<reference evidence="14" key="1">
    <citation type="submission" date="2022-11" db="EMBL/GenBank/DDBJ databases">
        <title>Refractory cell wall polysaccharides provide important carbon source for microbial heterotrophs in the hadal ocean.</title>
        <authorList>
            <person name="Zhu X."/>
        </authorList>
    </citation>
    <scope>NUCLEOTIDE SEQUENCE</scope>
    <source>
        <strain evidence="14">MTRN7</strain>
    </source>
</reference>
<dbReference type="PANTHER" id="PTHR31120">
    <property type="entry name" value="METALLOPROTEASE TIKI"/>
    <property type="match status" value="1"/>
</dbReference>
<evidence type="ECO:0000256" key="5">
    <source>
        <dbReference type="ARBA" id="ARBA00022692"/>
    </source>
</evidence>
<keyword evidence="9" id="KW-1133">Transmembrane helix</keyword>
<gene>
    <name evidence="14" type="ORF">OOZ35_10030</name>
</gene>
<keyword evidence="11" id="KW-0472">Membrane</keyword>
<dbReference type="InterPro" id="IPR040230">
    <property type="entry name" value="TIKI1/2-like"/>
</dbReference>
<keyword evidence="5" id="KW-0812">Transmembrane</keyword>
<keyword evidence="12" id="KW-0325">Glycoprotein</keyword>
<evidence type="ECO:0000256" key="1">
    <source>
        <dbReference type="ARBA" id="ARBA00001936"/>
    </source>
</evidence>
<evidence type="ECO:0000256" key="9">
    <source>
        <dbReference type="ARBA" id="ARBA00022989"/>
    </source>
</evidence>
<feature type="chain" id="PRO_5045092944" evidence="13">
    <location>
        <begin position="19"/>
        <end position="1165"/>
    </location>
</feature>
<comment type="cofactor">
    <cofactor evidence="1">
        <name>Mn(2+)</name>
        <dbReference type="ChEBI" id="CHEBI:29035"/>
    </cofactor>
</comment>
<dbReference type="PANTHER" id="PTHR31120:SF6">
    <property type="entry name" value="METALLOPROTEASE TIKI HOMOLOG"/>
    <property type="match status" value="1"/>
</dbReference>
<evidence type="ECO:0000256" key="8">
    <source>
        <dbReference type="ARBA" id="ARBA00022801"/>
    </source>
</evidence>
<dbReference type="RefSeq" id="WP_270005598.1">
    <property type="nucleotide sequence ID" value="NZ_JAPFGC010000002.1"/>
</dbReference>
<dbReference type="CDD" id="cd14789">
    <property type="entry name" value="Tiki"/>
    <property type="match status" value="1"/>
</dbReference>
<keyword evidence="4" id="KW-0645">Protease</keyword>
<keyword evidence="8" id="KW-0378">Hydrolase</keyword>
<evidence type="ECO:0000256" key="13">
    <source>
        <dbReference type="SAM" id="SignalP"/>
    </source>
</evidence>
<organism evidence="14 15">
    <name type="scientific">Mesoflavibacter profundi</name>
    <dbReference type="NCBI Taxonomy" id="2708110"/>
    <lineage>
        <taxon>Bacteria</taxon>
        <taxon>Pseudomonadati</taxon>
        <taxon>Bacteroidota</taxon>
        <taxon>Flavobacteriia</taxon>
        <taxon>Flavobacteriales</taxon>
        <taxon>Flavobacteriaceae</taxon>
        <taxon>Mesoflavibacter</taxon>
    </lineage>
</organism>
<keyword evidence="6" id="KW-0479">Metal-binding</keyword>
<proteinExistence type="predicted"/>
<feature type="signal peptide" evidence="13">
    <location>
        <begin position="1"/>
        <end position="18"/>
    </location>
</feature>
<evidence type="ECO:0000256" key="3">
    <source>
        <dbReference type="ARBA" id="ARBA00004479"/>
    </source>
</evidence>
<evidence type="ECO:0000256" key="12">
    <source>
        <dbReference type="ARBA" id="ARBA00023180"/>
    </source>
</evidence>
<comment type="subcellular location">
    <subcellularLocation>
        <location evidence="3">Membrane</location>
        <topology evidence="3">Single-pass type I membrane protein</topology>
    </subcellularLocation>
</comment>
<keyword evidence="7 13" id="KW-0732">Signal</keyword>
<keyword evidence="10" id="KW-0482">Metalloprotease</keyword>
<name>A0ABT4S168_9FLAO</name>
<evidence type="ECO:0000256" key="6">
    <source>
        <dbReference type="ARBA" id="ARBA00022723"/>
    </source>
</evidence>
<evidence type="ECO:0000313" key="15">
    <source>
        <dbReference type="Proteomes" id="UP001149142"/>
    </source>
</evidence>